<evidence type="ECO:0000256" key="1">
    <source>
        <dbReference type="ARBA" id="ARBA00004418"/>
    </source>
</evidence>
<dbReference type="Gene3D" id="3.40.190.10">
    <property type="entry name" value="Periplasmic binding protein-like II"/>
    <property type="match status" value="2"/>
</dbReference>
<dbReference type="CDD" id="cd13590">
    <property type="entry name" value="PBP2_PotD_PotF_like"/>
    <property type="match status" value="1"/>
</dbReference>
<evidence type="ECO:0000256" key="5">
    <source>
        <dbReference type="PIRSR" id="PIRSR019574-1"/>
    </source>
</evidence>
<dbReference type="KEGG" id="cyj:Cyan7822_2423"/>
<keyword evidence="2" id="KW-0813">Transport</keyword>
<dbReference type="PANTHER" id="PTHR30222:SF17">
    <property type="entry name" value="SPERMIDINE_PUTRESCINE-BINDING PERIPLASMIC PROTEIN"/>
    <property type="match status" value="1"/>
</dbReference>
<evidence type="ECO:0000313" key="6">
    <source>
        <dbReference type="EMBL" id="ADN14398.1"/>
    </source>
</evidence>
<dbReference type="SUPFAM" id="SSF53850">
    <property type="entry name" value="Periplasmic binding protein-like II"/>
    <property type="match status" value="1"/>
</dbReference>
<dbReference type="InterPro" id="IPR006059">
    <property type="entry name" value="SBP"/>
</dbReference>
<keyword evidence="7" id="KW-1185">Reference proteome</keyword>
<evidence type="ECO:0000313" key="7">
    <source>
        <dbReference type="Proteomes" id="UP000008206"/>
    </source>
</evidence>
<dbReference type="GO" id="GO:0015846">
    <property type="term" value="P:polyamine transport"/>
    <property type="evidence" value="ECO:0007669"/>
    <property type="project" value="InterPro"/>
</dbReference>
<protein>
    <submittedName>
        <fullName evidence="6">Extracellular solute-binding protein family 1</fullName>
    </submittedName>
</protein>
<keyword evidence="4" id="KW-0574">Periplasm</keyword>
<sequence>MKQLFKILCFFIFSLILCVGCLPENKVYLSNHPLVLNIYNWSSYIDPEILQEFEKRYQVKISYETFDTNDELYKKLHQANTKYDLVFPSDYMVSILAKEGYLQPINLTKIVNLKHINPKFLNQDFDINNQYSLPYQWGTMGIGYNIEKIGKIKTWSEIFNSHSKNKIALVNESRSMLGVILIYLGYNPNTSNSDEIAQAKNFLIRQKDLIESFSEKGEILLNQGIVALAVAWNGDILKYQTKNPNLDYVIPQEGSLIWIDNITLLKTSPHKALAEKFINFVFEPEISAKIANHTKYGSPNQTSVNKKLINLEDLNNPGIYPSPEIFNRLTYLKDVGEATKLYDQAWQEVLIKVGKL</sequence>
<dbReference type="PRINTS" id="PR00909">
    <property type="entry name" value="SPERMDNBNDNG"/>
</dbReference>
<accession>E0UGR7</accession>
<dbReference type="eggNOG" id="COG0687">
    <property type="taxonomic scope" value="Bacteria"/>
</dbReference>
<dbReference type="STRING" id="497965.Cyan7822_2423"/>
<evidence type="ECO:0000256" key="4">
    <source>
        <dbReference type="ARBA" id="ARBA00022764"/>
    </source>
</evidence>
<dbReference type="PANTHER" id="PTHR30222">
    <property type="entry name" value="SPERMIDINE/PUTRESCINE-BINDING PERIPLASMIC PROTEIN"/>
    <property type="match status" value="1"/>
</dbReference>
<proteinExistence type="predicted"/>
<name>E0UGR7_GLOV7</name>
<dbReference type="Pfam" id="PF13416">
    <property type="entry name" value="SBP_bac_8"/>
    <property type="match status" value="1"/>
</dbReference>
<dbReference type="Proteomes" id="UP000008206">
    <property type="component" value="Chromosome"/>
</dbReference>
<keyword evidence="3" id="KW-0732">Signal</keyword>
<dbReference type="InterPro" id="IPR001188">
    <property type="entry name" value="Sperm_putr-bd"/>
</dbReference>
<dbReference type="AlphaFoldDB" id="E0UGR7"/>
<comment type="subcellular location">
    <subcellularLocation>
        <location evidence="1">Periplasm</location>
    </subcellularLocation>
</comment>
<dbReference type="OrthoDB" id="9769319at2"/>
<reference evidence="7" key="1">
    <citation type="journal article" date="2011" name="MBio">
        <title>Novel metabolic attributes of the genus Cyanothece, comprising a group of unicellular nitrogen-fixing Cyanobacteria.</title>
        <authorList>
            <person name="Bandyopadhyay A."/>
            <person name="Elvitigala T."/>
            <person name="Welsh E."/>
            <person name="Stockel J."/>
            <person name="Liberton M."/>
            <person name="Min H."/>
            <person name="Sherman L.A."/>
            <person name="Pakrasi H.B."/>
        </authorList>
    </citation>
    <scope>NUCLEOTIDE SEQUENCE [LARGE SCALE GENOMIC DNA]</scope>
    <source>
        <strain evidence="7">PCC 7822</strain>
    </source>
</reference>
<organism evidence="6 7">
    <name type="scientific">Gloeothece verrucosa (strain PCC 7822)</name>
    <name type="common">Cyanothece sp. (strain PCC 7822)</name>
    <dbReference type="NCBI Taxonomy" id="497965"/>
    <lineage>
        <taxon>Bacteria</taxon>
        <taxon>Bacillati</taxon>
        <taxon>Cyanobacteriota</taxon>
        <taxon>Cyanophyceae</taxon>
        <taxon>Oscillatoriophycideae</taxon>
        <taxon>Chroococcales</taxon>
        <taxon>Aphanothecaceae</taxon>
        <taxon>Gloeothece</taxon>
        <taxon>Gloeothece verrucosa</taxon>
    </lineage>
</organism>
<gene>
    <name evidence="6" type="ordered locus">Cyan7822_2423</name>
</gene>
<dbReference type="GO" id="GO:0042597">
    <property type="term" value="C:periplasmic space"/>
    <property type="evidence" value="ECO:0007669"/>
    <property type="project" value="UniProtKB-SubCell"/>
</dbReference>
<evidence type="ECO:0000256" key="2">
    <source>
        <dbReference type="ARBA" id="ARBA00022448"/>
    </source>
</evidence>
<feature type="binding site" evidence="5">
    <location>
        <position position="91"/>
    </location>
    <ligand>
        <name>spermidine</name>
        <dbReference type="ChEBI" id="CHEBI:57834"/>
    </ligand>
</feature>
<evidence type="ECO:0000256" key="3">
    <source>
        <dbReference type="ARBA" id="ARBA00022729"/>
    </source>
</evidence>
<dbReference type="EMBL" id="CP002198">
    <property type="protein sequence ID" value="ADN14398.1"/>
    <property type="molecule type" value="Genomic_DNA"/>
</dbReference>
<dbReference type="HOGENOM" id="CLU_026974_1_3_3"/>
<dbReference type="GO" id="GO:0019808">
    <property type="term" value="F:polyamine binding"/>
    <property type="evidence" value="ECO:0007669"/>
    <property type="project" value="InterPro"/>
</dbReference>
<dbReference type="PIRSF" id="PIRSF019574">
    <property type="entry name" value="Periplasmic_polyamine_BP"/>
    <property type="match status" value="1"/>
</dbReference>